<keyword evidence="5" id="KW-1185">Reference proteome</keyword>
<accession>A0ABR9PQY6</accession>
<comment type="similarity">
    <text evidence="2">Belongs to the glycosyl hydrolase 88 family.</text>
</comment>
<evidence type="ECO:0000256" key="2">
    <source>
        <dbReference type="ARBA" id="ARBA00038358"/>
    </source>
</evidence>
<gene>
    <name evidence="4" type="ORF">G4177_19455</name>
</gene>
<sequence length="592" mass="65537">MSLRGSGVGLWWTLALLVAPGAHAFSDADAVRVFTFARAQLADTTAEMPSVNRSPKASLSNGTWTTVANTDRIAWTQGFFPGSMWFMYQVASEPVWRDRADLWTRPLEVQKTNTETHDLGFKMFLSYGNAWRLTGNTYYRDVLLTSAGSLATRYNSTIGIIDCCDWNPNWDIPLVTDTMVDIELLLWGAQNGGPAVWRTMAVNHALKTLADAVRPDGSSYHYVDYRANGTIRSRGTFQGYSSTSTWARGQAWLIYGYTMVYRYTGDARFLDAARKVTDYYLANLPADRVPNWDFNAPSQSKDSSAAAIVASALLELSALETDAARRTTYRDAALGMLDSLVSPAYFAQGTNSPGLLLHGVGNFPAGQEINVSLIYGDYYFLEALLRFNPRPNYPWYSKLDFYRSQHLLGTTNTGIRNVEFDLTPLADNLNGGVVGWTDSSTEVTSFTRLNMAVRMSPEGIFQVRNGGGYSWIRRVPYVRGQTYHFRMRVDLNARRYTVWVTPPGAAELLLVDNVAFRSDAPAINDLGRAAVISTVVDSDFRVNNHRVLAPTLAPGVAQAVEAAPPVPLPEALWRELDAPERVSTGPAGPSER</sequence>
<evidence type="ECO:0000256" key="1">
    <source>
        <dbReference type="ARBA" id="ARBA00022801"/>
    </source>
</evidence>
<evidence type="ECO:0000313" key="5">
    <source>
        <dbReference type="Proteomes" id="UP001516472"/>
    </source>
</evidence>
<dbReference type="SUPFAM" id="SSF48208">
    <property type="entry name" value="Six-hairpin glycosidases"/>
    <property type="match status" value="1"/>
</dbReference>
<dbReference type="PANTHER" id="PTHR36845:SF1">
    <property type="entry name" value="HYDROLASE, PUTATIVE (AFU_ORTHOLOGUE AFUA_7G05090)-RELATED"/>
    <property type="match status" value="1"/>
</dbReference>
<dbReference type="InterPro" id="IPR052369">
    <property type="entry name" value="UG_Glycosaminoglycan_Hydrolase"/>
</dbReference>
<dbReference type="Proteomes" id="UP001516472">
    <property type="component" value="Unassembled WGS sequence"/>
</dbReference>
<evidence type="ECO:0000256" key="3">
    <source>
        <dbReference type="SAM" id="SignalP"/>
    </source>
</evidence>
<feature type="chain" id="PRO_5045793688" evidence="3">
    <location>
        <begin position="25"/>
        <end position="592"/>
    </location>
</feature>
<keyword evidence="3" id="KW-0732">Signal</keyword>
<dbReference type="Gene3D" id="1.50.10.10">
    <property type="match status" value="1"/>
</dbReference>
<evidence type="ECO:0000313" key="4">
    <source>
        <dbReference type="EMBL" id="MBE4750347.1"/>
    </source>
</evidence>
<dbReference type="EMBL" id="JAAIYO010000005">
    <property type="protein sequence ID" value="MBE4750347.1"/>
    <property type="molecule type" value="Genomic_DNA"/>
</dbReference>
<protein>
    <submittedName>
        <fullName evidence="4">Alpha-12C2-mannosidase</fullName>
    </submittedName>
</protein>
<dbReference type="InterPro" id="IPR008928">
    <property type="entry name" value="6-hairpin_glycosidase_sf"/>
</dbReference>
<name>A0ABR9PQY6_9BACT</name>
<reference evidence="4 5" key="1">
    <citation type="submission" date="2020-02" db="EMBL/GenBank/DDBJ databases">
        <authorList>
            <person name="Babadi Z.K."/>
            <person name="Risdian C."/>
            <person name="Ebrahimipour G.H."/>
            <person name="Wink J."/>
        </authorList>
    </citation>
    <scope>NUCLEOTIDE SEQUENCE [LARGE SCALE GENOMIC DNA]</scope>
    <source>
        <strain evidence="4 5">ZKHCc1 1396</strain>
    </source>
</reference>
<dbReference type="PANTHER" id="PTHR36845">
    <property type="entry name" value="HYDROLASE, PUTATIVE (AFU_ORTHOLOGUE AFUA_7G05090)-RELATED"/>
    <property type="match status" value="1"/>
</dbReference>
<comment type="caution">
    <text evidence="4">The sequence shown here is derived from an EMBL/GenBank/DDBJ whole genome shotgun (WGS) entry which is preliminary data.</text>
</comment>
<organism evidence="4 5">
    <name type="scientific">Corallococcus soli</name>
    <dbReference type="NCBI Taxonomy" id="2710757"/>
    <lineage>
        <taxon>Bacteria</taxon>
        <taxon>Pseudomonadati</taxon>
        <taxon>Myxococcota</taxon>
        <taxon>Myxococcia</taxon>
        <taxon>Myxococcales</taxon>
        <taxon>Cystobacterineae</taxon>
        <taxon>Myxococcaceae</taxon>
        <taxon>Corallococcus</taxon>
    </lineage>
</organism>
<proteinExistence type="inferred from homology"/>
<feature type="signal peptide" evidence="3">
    <location>
        <begin position="1"/>
        <end position="24"/>
    </location>
</feature>
<keyword evidence="1" id="KW-0378">Hydrolase</keyword>
<dbReference type="InterPro" id="IPR012341">
    <property type="entry name" value="6hp_glycosidase-like_sf"/>
</dbReference>